<dbReference type="CTD" id="3565"/>
<dbReference type="GO" id="GO:2000553">
    <property type="term" value="P:positive regulation of T-helper 2 cell cytokine production"/>
    <property type="evidence" value="ECO:0007669"/>
    <property type="project" value="Ensembl"/>
</dbReference>
<dbReference type="GeneID" id="105869954"/>
<feature type="disulfide bond" evidence="14">
    <location>
        <begin position="48"/>
        <end position="88"/>
    </location>
</feature>
<reference evidence="16" key="3">
    <citation type="submission" date="2025-09" db="UniProtKB">
        <authorList>
            <consortium name="Ensembl"/>
        </authorList>
    </citation>
    <scope>IDENTIFICATION</scope>
</reference>
<dbReference type="PRINTS" id="PR00431">
    <property type="entry name" value="INTERLEUKIN4"/>
</dbReference>
<dbReference type="SUPFAM" id="SSF47266">
    <property type="entry name" value="4-helical cytokines"/>
    <property type="match status" value="1"/>
</dbReference>
<dbReference type="GO" id="GO:0042113">
    <property type="term" value="P:B cell activation"/>
    <property type="evidence" value="ECO:0007669"/>
    <property type="project" value="UniProtKB-UniRule"/>
</dbReference>
<dbReference type="PANTHER" id="PTHR47401:SF1">
    <property type="entry name" value="INTERLEUKIN-4"/>
    <property type="match status" value="1"/>
</dbReference>
<protein>
    <recommendedName>
        <fullName evidence="3 13">Interleukin-4</fullName>
        <shortName evidence="13">IL-4</shortName>
    </recommendedName>
    <alternativeName>
        <fullName evidence="12 13">B-cell stimulatory factor 1</fullName>
    </alternativeName>
    <alternativeName>
        <fullName evidence="11 13">Lymphocyte stimulatory factor 1</fullName>
    </alternativeName>
</protein>
<evidence type="ECO:0000256" key="6">
    <source>
        <dbReference type="ARBA" id="ARBA00022729"/>
    </source>
</evidence>
<dbReference type="OMA" id="GTPCTEM"/>
<keyword evidence="6 15" id="KW-0732">Signal</keyword>
<keyword evidence="17" id="KW-1185">Reference proteome</keyword>
<dbReference type="GO" id="GO:0035771">
    <property type="term" value="P:interleukin-4-mediated signaling pathway"/>
    <property type="evidence" value="ECO:0007669"/>
    <property type="project" value="Ensembl"/>
</dbReference>
<evidence type="ECO:0000313" key="16">
    <source>
        <dbReference type="Ensembl" id="ENSMICP00000011347.3"/>
    </source>
</evidence>
<dbReference type="GO" id="GO:0032736">
    <property type="term" value="P:positive regulation of interleukin-13 production"/>
    <property type="evidence" value="ECO:0007669"/>
    <property type="project" value="Ensembl"/>
</dbReference>
<dbReference type="FunFam" id="1.20.1250.10:FF:000014">
    <property type="entry name" value="Interleukin-4"/>
    <property type="match status" value="1"/>
</dbReference>
<dbReference type="GO" id="GO:0008284">
    <property type="term" value="P:positive regulation of cell population proliferation"/>
    <property type="evidence" value="ECO:0007669"/>
    <property type="project" value="Ensembl"/>
</dbReference>
<evidence type="ECO:0000256" key="8">
    <source>
        <dbReference type="ARBA" id="ARBA00023030"/>
    </source>
</evidence>
<dbReference type="Ensembl" id="ENSMICT00000012463.3">
    <property type="protein sequence ID" value="ENSMICP00000011347.3"/>
    <property type="gene ID" value="ENSMICG00000012471.3"/>
</dbReference>
<evidence type="ECO:0000256" key="3">
    <source>
        <dbReference type="ARBA" id="ARBA00019467"/>
    </source>
</evidence>
<dbReference type="GO" id="GO:0045944">
    <property type="term" value="P:positive regulation of transcription by RNA polymerase II"/>
    <property type="evidence" value="ECO:0007669"/>
    <property type="project" value="Ensembl"/>
</dbReference>
<name>A0A8B7G5R4_MICMU</name>
<evidence type="ECO:0000256" key="1">
    <source>
        <dbReference type="ARBA" id="ARBA00004613"/>
    </source>
</evidence>
<gene>
    <name evidence="16" type="primary">IL4</name>
</gene>
<dbReference type="EMBL" id="ABDC03022394">
    <property type="status" value="NOT_ANNOTATED_CDS"/>
    <property type="molecule type" value="Genomic_DNA"/>
</dbReference>
<keyword evidence="7 13" id="KW-0075">B-cell activation</keyword>
<dbReference type="GO" id="GO:0008083">
    <property type="term" value="F:growth factor activity"/>
    <property type="evidence" value="ECO:0007669"/>
    <property type="project" value="UniProtKB-KW"/>
</dbReference>
<reference evidence="16" key="1">
    <citation type="submission" date="2016-12" db="EMBL/GenBank/DDBJ databases">
        <title>Mouse lemur reference genome and diversity panel.</title>
        <authorList>
            <person name="Harris R."/>
            <person name="Larsen P."/>
            <person name="Liu Y."/>
            <person name="Hughes D.S."/>
            <person name="Murali S."/>
            <person name="Raveendran M."/>
            <person name="Korchina V."/>
            <person name="Wang M."/>
            <person name="Jhangiani S."/>
            <person name="Bandaranaike D."/>
            <person name="Bellair M."/>
            <person name="Blankenburg K."/>
            <person name="Chao H."/>
            <person name="Dahdouli M."/>
            <person name="Dinh H."/>
            <person name="Doddapaneni H."/>
            <person name="English A."/>
            <person name="Firestine M."/>
            <person name="Gnanaolivu R."/>
            <person name="Gross S."/>
            <person name="Hernandez B."/>
            <person name="Javaid M."/>
            <person name="Jayaseelan J."/>
            <person name="Jones J."/>
            <person name="Khan Z."/>
            <person name="Kovar C."/>
            <person name="Kurapati P."/>
            <person name="Le B."/>
            <person name="Lee S."/>
            <person name="Li M."/>
            <person name="Mathew T."/>
            <person name="Narasimhan A."/>
            <person name="Ngo D."/>
            <person name="Nguyen L."/>
            <person name="Okwuonu G."/>
            <person name="Ongeri F."/>
            <person name="Osuji N."/>
            <person name="Pu L.-L."/>
            <person name="Puazo M."/>
            <person name="Quiroz J."/>
            <person name="Raj R."/>
            <person name="Rajbhandari K."/>
            <person name="Reid J.G."/>
            <person name="Santibanez J."/>
            <person name="Sexton D."/>
            <person name="Skinner E."/>
            <person name="Vee V."/>
            <person name="Weissenberger G."/>
            <person name="Wu Y."/>
            <person name="Xin Y."/>
            <person name="Han Y."/>
            <person name="Campbell C."/>
            <person name="Brown A."/>
            <person name="Sullivan B."/>
            <person name="Shelton J."/>
            <person name="Brown S."/>
            <person name="Dudchenko O."/>
            <person name="Machol I."/>
            <person name="Durand N."/>
            <person name="Shamim M."/>
            <person name="Lieberman A."/>
            <person name="Muzny D.M."/>
            <person name="Richards S."/>
            <person name="Yoder A."/>
            <person name="Worley K.C."/>
            <person name="Rogers J."/>
            <person name="Gibbs R.A."/>
        </authorList>
    </citation>
    <scope>NUCLEOTIDE SEQUENCE [LARGE SCALE GENOMIC DNA]</scope>
</reference>
<dbReference type="GO" id="GO:0030335">
    <property type="term" value="P:positive regulation of cell migration"/>
    <property type="evidence" value="ECO:0007669"/>
    <property type="project" value="Ensembl"/>
</dbReference>
<keyword evidence="10" id="KW-0325">Glycoprotein</keyword>
<dbReference type="GO" id="GO:0010633">
    <property type="term" value="P:negative regulation of epithelial cell migration"/>
    <property type="evidence" value="ECO:0007669"/>
    <property type="project" value="Ensembl"/>
</dbReference>
<feature type="chain" id="PRO_5044133768" description="Interleukin-4" evidence="15">
    <location>
        <begin position="23"/>
        <end position="153"/>
    </location>
</feature>
<evidence type="ECO:0000256" key="7">
    <source>
        <dbReference type="ARBA" id="ARBA00022936"/>
    </source>
</evidence>
<dbReference type="GO" id="GO:0000122">
    <property type="term" value="P:negative regulation of transcription by RNA polymerase II"/>
    <property type="evidence" value="ECO:0007669"/>
    <property type="project" value="Ensembl"/>
</dbReference>
<feature type="disulfide bond" evidence="14">
    <location>
        <begin position="70"/>
        <end position="123"/>
    </location>
</feature>
<evidence type="ECO:0000256" key="5">
    <source>
        <dbReference type="ARBA" id="ARBA00022525"/>
    </source>
</evidence>
<dbReference type="InterPro" id="IPR001325">
    <property type="entry name" value="IL-4/IL-13"/>
</dbReference>
<dbReference type="GO" id="GO:0006955">
    <property type="term" value="P:immune response"/>
    <property type="evidence" value="ECO:0007669"/>
    <property type="project" value="InterPro"/>
</dbReference>
<dbReference type="Proteomes" id="UP000694394">
    <property type="component" value="Chromosome 19"/>
</dbReference>
<dbReference type="GO" id="GO:1903660">
    <property type="term" value="P:negative regulation of complement-dependent cytotoxicity"/>
    <property type="evidence" value="ECO:0007669"/>
    <property type="project" value="Ensembl"/>
</dbReference>
<comment type="subcellular location">
    <subcellularLocation>
        <location evidence="1 13">Secreted</location>
    </subcellularLocation>
</comment>
<dbReference type="GO" id="GO:0050728">
    <property type="term" value="P:negative regulation of inflammatory response"/>
    <property type="evidence" value="ECO:0007669"/>
    <property type="project" value="Ensembl"/>
</dbReference>
<dbReference type="GO" id="GO:0042110">
    <property type="term" value="P:T cell activation"/>
    <property type="evidence" value="ECO:0007669"/>
    <property type="project" value="Ensembl"/>
</dbReference>
<comment type="similarity">
    <text evidence="2 13">Belongs to the IL-4/IL-13 family.</text>
</comment>
<evidence type="ECO:0000256" key="9">
    <source>
        <dbReference type="ARBA" id="ARBA00023157"/>
    </source>
</evidence>
<evidence type="ECO:0000256" key="10">
    <source>
        <dbReference type="ARBA" id="ARBA00023180"/>
    </source>
</evidence>
<dbReference type="RefSeq" id="XP_012617583.1">
    <property type="nucleotide sequence ID" value="XM_012762129.2"/>
</dbReference>
<evidence type="ECO:0000256" key="2">
    <source>
        <dbReference type="ARBA" id="ARBA00009855"/>
    </source>
</evidence>
<dbReference type="GO" id="GO:0043011">
    <property type="term" value="P:myeloid dendritic cell differentiation"/>
    <property type="evidence" value="ECO:0007669"/>
    <property type="project" value="Ensembl"/>
</dbReference>
<keyword evidence="9 14" id="KW-1015">Disulfide bond</keyword>
<dbReference type="GO" id="GO:0005125">
    <property type="term" value="F:cytokine activity"/>
    <property type="evidence" value="ECO:0007669"/>
    <property type="project" value="UniProtKB-KW"/>
</dbReference>
<accession>A0A8B7G5R4</accession>
<dbReference type="GO" id="GO:1903845">
    <property type="term" value="P:negative regulation of cellular response to transforming growth factor beta stimulus"/>
    <property type="evidence" value="ECO:0007669"/>
    <property type="project" value="Ensembl"/>
</dbReference>
<dbReference type="PANTHER" id="PTHR47401">
    <property type="entry name" value="INTERLEUKIN-4"/>
    <property type="match status" value="1"/>
</dbReference>
<keyword evidence="5 13" id="KW-0964">Secreted</keyword>
<evidence type="ECO:0000256" key="15">
    <source>
        <dbReference type="SAM" id="SignalP"/>
    </source>
</evidence>
<comment type="function">
    <text evidence="13">Participates in at least several B-cell activation processes as well as of other cell types. It is a costimulator of DNA-synthesis. It induces the expression of class II MHC molecules on resting B-cells. It enhances both secretion and cell surface expression of IgE and IgG1. It also regulates the expression of the low affinity Fc receptor for IgE (CD23) on both lymphocytes and monocytes.</text>
</comment>
<dbReference type="KEGG" id="mmur:105869954"/>
<dbReference type="GO" id="GO:2000352">
    <property type="term" value="P:negative regulation of endothelial cell apoptotic process"/>
    <property type="evidence" value="ECO:0007669"/>
    <property type="project" value="Ensembl"/>
</dbReference>
<evidence type="ECO:0000256" key="4">
    <source>
        <dbReference type="ARBA" id="ARBA00022514"/>
    </source>
</evidence>
<evidence type="ECO:0000256" key="12">
    <source>
        <dbReference type="ARBA" id="ARBA00031287"/>
    </source>
</evidence>
<sequence>MGLTSQMIPPLFCLLACAGSMAHGHRCGVILTESIKTLNILTESKTPCTELAVADVFAAPKNTTEKEIFCRAATVLRQLYSHRENAICRGAATPPRFHSHQHVIKLLKGLDRNLCSMAHASRCPVSEAKQSTLRDFLERLKAIMKEKYSKCQS</sequence>
<dbReference type="GeneTree" id="ENSGT00390000013108"/>
<dbReference type="GO" id="GO:0007259">
    <property type="term" value="P:cell surface receptor signaling pathway via JAK-STAT"/>
    <property type="evidence" value="ECO:0007669"/>
    <property type="project" value="Ensembl"/>
</dbReference>
<dbReference type="InterPro" id="IPR002354">
    <property type="entry name" value="IL-4"/>
</dbReference>
<evidence type="ECO:0000313" key="17">
    <source>
        <dbReference type="Proteomes" id="UP000694394"/>
    </source>
</evidence>
<evidence type="ECO:0000256" key="11">
    <source>
        <dbReference type="ARBA" id="ARBA00030247"/>
    </source>
</evidence>
<feature type="signal peptide" evidence="15">
    <location>
        <begin position="1"/>
        <end position="22"/>
    </location>
</feature>
<dbReference type="AlphaFoldDB" id="A0A8B7G5R4"/>
<keyword evidence="8 13" id="KW-0339">Growth factor</keyword>
<dbReference type="Gene3D" id="1.20.1250.10">
    <property type="match status" value="1"/>
</dbReference>
<organism evidence="16 17">
    <name type="scientific">Microcebus murinus</name>
    <name type="common">Gray mouse lemur</name>
    <name type="synonym">Lemur murinus</name>
    <dbReference type="NCBI Taxonomy" id="30608"/>
    <lineage>
        <taxon>Eukaryota</taxon>
        <taxon>Metazoa</taxon>
        <taxon>Chordata</taxon>
        <taxon>Craniata</taxon>
        <taxon>Vertebrata</taxon>
        <taxon>Euteleostomi</taxon>
        <taxon>Mammalia</taxon>
        <taxon>Eutheria</taxon>
        <taxon>Euarchontoglires</taxon>
        <taxon>Primates</taxon>
        <taxon>Strepsirrhini</taxon>
        <taxon>Lemuriformes</taxon>
        <taxon>Cheirogaleidae</taxon>
        <taxon>Microcebus</taxon>
    </lineage>
</organism>
<dbReference type="OrthoDB" id="9528087at2759"/>
<dbReference type="GO" id="GO:0032733">
    <property type="term" value="P:positive regulation of interleukin-10 production"/>
    <property type="evidence" value="ECO:0007669"/>
    <property type="project" value="Ensembl"/>
</dbReference>
<dbReference type="SMART" id="SM00190">
    <property type="entry name" value="IL4_13"/>
    <property type="match status" value="1"/>
</dbReference>
<dbReference type="GO" id="GO:0005136">
    <property type="term" value="F:interleukin-4 receptor binding"/>
    <property type="evidence" value="ECO:0007669"/>
    <property type="project" value="InterPro"/>
</dbReference>
<evidence type="ECO:0000256" key="13">
    <source>
        <dbReference type="PIRNR" id="PIRNR001941"/>
    </source>
</evidence>
<proteinExistence type="inferred from homology"/>
<dbReference type="InterPro" id="IPR009079">
    <property type="entry name" value="4_helix_cytokine-like_core"/>
</dbReference>
<dbReference type="PIRSF" id="PIRSF001941">
    <property type="entry name" value="Interleukin_4"/>
    <property type="match status" value="1"/>
</dbReference>
<keyword evidence="4 13" id="KW-0202">Cytokine</keyword>
<evidence type="ECO:0000256" key="14">
    <source>
        <dbReference type="PIRSR" id="PIRSR001941-1"/>
    </source>
</evidence>
<dbReference type="GO" id="GO:0045582">
    <property type="term" value="P:positive regulation of T cell differentiation"/>
    <property type="evidence" value="ECO:0007669"/>
    <property type="project" value="Ensembl"/>
</dbReference>
<dbReference type="GO" id="GO:0042116">
    <property type="term" value="P:macrophage activation"/>
    <property type="evidence" value="ECO:0007669"/>
    <property type="project" value="Ensembl"/>
</dbReference>
<dbReference type="GO" id="GO:0005615">
    <property type="term" value="C:extracellular space"/>
    <property type="evidence" value="ECO:0007669"/>
    <property type="project" value="UniProtKB-UniRule"/>
</dbReference>
<reference evidence="16" key="2">
    <citation type="submission" date="2025-08" db="UniProtKB">
        <authorList>
            <consortium name="Ensembl"/>
        </authorList>
    </citation>
    <scope>IDENTIFICATION</scope>
</reference>
<dbReference type="Pfam" id="PF00727">
    <property type="entry name" value="IL4"/>
    <property type="match status" value="1"/>
</dbReference>